<feature type="compositionally biased region" description="Low complexity" evidence="4">
    <location>
        <begin position="1075"/>
        <end position="1086"/>
    </location>
</feature>
<dbReference type="PANTHER" id="PTHR10013:SF0">
    <property type="entry name" value="GENERAL VESICULAR TRANSPORT FACTOR P115"/>
    <property type="match status" value="1"/>
</dbReference>
<name>A0AAN6JR92_9BASI</name>
<dbReference type="InterPro" id="IPR024095">
    <property type="entry name" value="Vesicle_P115"/>
</dbReference>
<dbReference type="InterPro" id="IPR011989">
    <property type="entry name" value="ARM-like"/>
</dbReference>
<dbReference type="GO" id="GO:0006888">
    <property type="term" value="P:endoplasmic reticulum to Golgi vesicle-mediated transport"/>
    <property type="evidence" value="ECO:0007669"/>
    <property type="project" value="TreeGrafter"/>
</dbReference>
<feature type="region of interest" description="Disordered" evidence="4">
    <location>
        <begin position="488"/>
        <end position="517"/>
    </location>
</feature>
<evidence type="ECO:0000256" key="1">
    <source>
        <dbReference type="ARBA" id="ARBA00004555"/>
    </source>
</evidence>
<feature type="region of interest" description="Disordered" evidence="4">
    <location>
        <begin position="1070"/>
        <end position="1091"/>
    </location>
</feature>
<feature type="domain" description="Vesicle tethering protein Uso1/P115-like head" evidence="5">
    <location>
        <begin position="521"/>
        <end position="651"/>
    </location>
</feature>
<feature type="region of interest" description="Disordered" evidence="4">
    <location>
        <begin position="1294"/>
        <end position="1324"/>
    </location>
</feature>
<feature type="region of interest" description="Disordered" evidence="4">
    <location>
        <begin position="667"/>
        <end position="702"/>
    </location>
</feature>
<feature type="compositionally biased region" description="Acidic residues" evidence="4">
    <location>
        <begin position="1306"/>
        <end position="1316"/>
    </location>
</feature>
<comment type="subcellular location">
    <subcellularLocation>
        <location evidence="1">Golgi apparatus</location>
    </subcellularLocation>
</comment>
<feature type="region of interest" description="Disordered" evidence="4">
    <location>
        <begin position="1019"/>
        <end position="1048"/>
    </location>
</feature>
<feature type="compositionally biased region" description="Low complexity" evidence="4">
    <location>
        <begin position="667"/>
        <end position="681"/>
    </location>
</feature>
<keyword evidence="6" id="KW-0808">Transferase</keyword>
<feature type="region of interest" description="Disordered" evidence="4">
    <location>
        <begin position="1228"/>
        <end position="1279"/>
    </location>
</feature>
<dbReference type="SUPFAM" id="SSF48371">
    <property type="entry name" value="ARM repeat"/>
    <property type="match status" value="1"/>
</dbReference>
<keyword evidence="3" id="KW-0175">Coiled coil</keyword>
<dbReference type="GO" id="GO:0006886">
    <property type="term" value="P:intracellular protein transport"/>
    <property type="evidence" value="ECO:0007669"/>
    <property type="project" value="InterPro"/>
</dbReference>
<dbReference type="GO" id="GO:0012507">
    <property type="term" value="C:ER to Golgi transport vesicle membrane"/>
    <property type="evidence" value="ECO:0007669"/>
    <property type="project" value="TreeGrafter"/>
</dbReference>
<dbReference type="Pfam" id="PF04869">
    <property type="entry name" value="Uso1_p115_head"/>
    <property type="match status" value="2"/>
</dbReference>
<feature type="domain" description="Vesicle tethering protein Uso1/P115-like head" evidence="5">
    <location>
        <begin position="692"/>
        <end position="867"/>
    </location>
</feature>
<evidence type="ECO:0000256" key="3">
    <source>
        <dbReference type="ARBA" id="ARBA00023054"/>
    </source>
</evidence>
<protein>
    <submittedName>
        <fullName evidence="6">Vesicle-mediated ER to Golgi transport protein</fullName>
        <ecNumber evidence="6">2.1.1.319</ecNumber>
    </submittedName>
</protein>
<reference evidence="6" key="1">
    <citation type="journal article" date="2023" name="PhytoFront">
        <title>Draft Genome Resources of Seven Strains of Tilletia horrida, Causal Agent of Kernel Smut of Rice.</title>
        <authorList>
            <person name="Khanal S."/>
            <person name="Antony Babu S."/>
            <person name="Zhou X.G."/>
        </authorList>
    </citation>
    <scope>NUCLEOTIDE SEQUENCE</scope>
    <source>
        <strain evidence="6">TX6</strain>
    </source>
</reference>
<feature type="compositionally biased region" description="Basic and acidic residues" evidence="4">
    <location>
        <begin position="1262"/>
        <end position="1275"/>
    </location>
</feature>
<evidence type="ECO:0000313" key="7">
    <source>
        <dbReference type="Proteomes" id="UP001176517"/>
    </source>
</evidence>
<evidence type="ECO:0000259" key="5">
    <source>
        <dbReference type="Pfam" id="PF04869"/>
    </source>
</evidence>
<dbReference type="GO" id="GO:0048280">
    <property type="term" value="P:vesicle fusion with Golgi apparatus"/>
    <property type="evidence" value="ECO:0007669"/>
    <property type="project" value="InterPro"/>
</dbReference>
<dbReference type="Gene3D" id="1.25.10.10">
    <property type="entry name" value="Leucine-rich Repeat Variant"/>
    <property type="match status" value="1"/>
</dbReference>
<feature type="compositionally biased region" description="Low complexity" evidence="4">
    <location>
        <begin position="1160"/>
        <end position="1173"/>
    </location>
</feature>
<comment type="caution">
    <text evidence="6">The sequence shown here is derived from an EMBL/GenBank/DDBJ whole genome shotgun (WGS) entry which is preliminary data.</text>
</comment>
<dbReference type="PANTHER" id="PTHR10013">
    <property type="entry name" value="GENERAL VESICULAR TRANSPORT FACTOR P115"/>
    <property type="match status" value="1"/>
</dbReference>
<dbReference type="GO" id="GO:0000139">
    <property type="term" value="C:Golgi membrane"/>
    <property type="evidence" value="ECO:0007669"/>
    <property type="project" value="InterPro"/>
</dbReference>
<dbReference type="InterPro" id="IPR006953">
    <property type="entry name" value="Vesicle_Uso1_P115_head"/>
</dbReference>
<evidence type="ECO:0000313" key="6">
    <source>
        <dbReference type="EMBL" id="KAK0549711.1"/>
    </source>
</evidence>
<keyword evidence="2" id="KW-0333">Golgi apparatus</keyword>
<dbReference type="GO" id="GO:0005783">
    <property type="term" value="C:endoplasmic reticulum"/>
    <property type="evidence" value="ECO:0007669"/>
    <property type="project" value="TreeGrafter"/>
</dbReference>
<dbReference type="GO" id="GO:0048211">
    <property type="term" value="P:Golgi vesicle docking"/>
    <property type="evidence" value="ECO:0007669"/>
    <property type="project" value="TreeGrafter"/>
</dbReference>
<feature type="compositionally biased region" description="Low complexity" evidence="4">
    <location>
        <begin position="1236"/>
        <end position="1247"/>
    </location>
</feature>
<dbReference type="Proteomes" id="UP001176517">
    <property type="component" value="Unassembled WGS sequence"/>
</dbReference>
<accession>A0AAN6JR92</accession>
<dbReference type="EC" id="2.1.1.319" evidence="6"/>
<keyword evidence="6" id="KW-0489">Methyltransferase</keyword>
<keyword evidence="7" id="KW-1185">Reference proteome</keyword>
<dbReference type="GO" id="GO:0005795">
    <property type="term" value="C:Golgi stack"/>
    <property type="evidence" value="ECO:0007669"/>
    <property type="project" value="TreeGrafter"/>
</dbReference>
<dbReference type="GO" id="GO:0032259">
    <property type="term" value="P:methylation"/>
    <property type="evidence" value="ECO:0007669"/>
    <property type="project" value="UniProtKB-KW"/>
</dbReference>
<organism evidence="6 7">
    <name type="scientific">Tilletia horrida</name>
    <dbReference type="NCBI Taxonomy" id="155126"/>
    <lineage>
        <taxon>Eukaryota</taxon>
        <taxon>Fungi</taxon>
        <taxon>Dikarya</taxon>
        <taxon>Basidiomycota</taxon>
        <taxon>Ustilaginomycotina</taxon>
        <taxon>Exobasidiomycetes</taxon>
        <taxon>Tilletiales</taxon>
        <taxon>Tilletiaceae</taxon>
        <taxon>Tilletia</taxon>
    </lineage>
</organism>
<evidence type="ECO:0000256" key="2">
    <source>
        <dbReference type="ARBA" id="ARBA00023034"/>
    </source>
</evidence>
<evidence type="ECO:0000256" key="4">
    <source>
        <dbReference type="SAM" id="MobiDB-lite"/>
    </source>
</evidence>
<dbReference type="InterPro" id="IPR016024">
    <property type="entry name" value="ARM-type_fold"/>
</dbReference>
<proteinExistence type="predicted"/>
<feature type="compositionally biased region" description="Basic and acidic residues" evidence="4">
    <location>
        <begin position="1294"/>
        <end position="1305"/>
    </location>
</feature>
<feature type="region of interest" description="Disordered" evidence="4">
    <location>
        <begin position="1156"/>
        <end position="1185"/>
    </location>
</feature>
<sequence>MLHGVDWLQRTARQLAQPQGGQQTAANALDTLAARLAAPESDLQTRKAAVLSIKGLARDHLALTSTKALPALSSILQNHCAKAVTPPPTAARLSPEVQTWKELDDIARAALETIIILCDPSSSPKSAPGISLQSADIFLTNPESLHALLPLLAPQHSFYTRFATLQLLSLLLRARPAAVQAHTLSAPGGYAAILNCLAPASDSAANGNTSAELSGGGGVEIVRNEALLLLPLLVHANPDVQKLVAFEGAFERLLDVIALEGRIEGGLIVQDALEGIESLLTNNVSNQNYFRETLSIPMLAPLLFYPPPLPPQARGDRMAEADRTRQLDAFCFQQWDEQKILNARLVVGIGALLVGGQGEGKRLNQNAMASSGFTSALIHLALSSTAPPSLQSEALHTLASLFRASRTNQDLIASFEEIAPVVLVPSSHEQGPGAPPTWNRQAPRSVTLALLSLALYGPPSPSSTIQAPKSEAPFYAIMPDLDTPAAAAAAASAVNPSSQGPPGANPSAATPQTASEKDPNTALLAQYVWKGPFFHLKLRAAALAAFEALVADNVSLRLAIVQSMVNVSEGASTAAGAAVTPGSLLLDALVKLPEFTSATVPPTLASSAPDASKPIDPYVTWIACTIMADLVRGSTTVKALARNVVFNVEGKAEWRDASIVESLVSPPSAAADNKSSAADAGANKDTKANGSGDDEEEDDERPSLIQSLIGTLTSALRLQSDASRQDRASITLGGLAVGHLSPTAAWARVCVGLITLLSVWCWDSSGDVRELLSESSNVQVLVQAALGGGSTSSSSGTGSGGGSTLSEPMLQSLAAYLLGIAYEFDTDPGQIAVDRPTLYGILKARIGEDEFGTRVRKLKEDRRFASVGPDVLKVVGDVSGPAGGGAVKGGAGSSAAGAAGAGAGGLSSLAQLEAGADSFVLALASGSGAVGPGAADVPVAPALLASAAGGLADEEWDGLWFDWPFVEAWKNNYVLIQKSILVDPASSSASQASSSAEYQDALRQVEMLRDQVSKLTREAEASSKALAEERAERRVADSTANGERDRALEERAQLEAEVRRLQEELVRRHEETQREVAQGQGAQQAAHAEEVARLQAEVERVRAEGGQEVGRLNAELERARGEGSGQISAVQQELERVRAESSAEIARLKEELAQVRQSGSAASSATATAIASAEEARDQSRAEAAQLQAEVRRLLEEVAKAKREKEEVQGVNEKAVARSADEVAQLKEELSKAKAEAAAAASSASASEGKKKDAGEGGLWKSKYEEASARTTELEKENEDLLVLLEELTTKRKADKAKLRAKGEEVSEDEEDEDDGADHGGDVD</sequence>
<dbReference type="EMBL" id="JAPDMZ010000106">
    <property type="protein sequence ID" value="KAK0549711.1"/>
    <property type="molecule type" value="Genomic_DNA"/>
</dbReference>
<gene>
    <name evidence="6" type="primary">USO1</name>
    <name evidence="6" type="ORF">OC846_003949</name>
</gene>
<dbReference type="GO" id="GO:0035242">
    <property type="term" value="F:protein-arginine omega-N asymmetric methyltransferase activity"/>
    <property type="evidence" value="ECO:0007669"/>
    <property type="project" value="UniProtKB-EC"/>
</dbReference>